<dbReference type="EMBL" id="CP024903">
    <property type="protein sequence ID" value="AXF23524.1"/>
    <property type="molecule type" value="Genomic_DNA"/>
</dbReference>
<dbReference type="AlphaFoldDB" id="A0A2Z5N3K5"/>
<name>A0A2Z5N3K5_BURPY</name>
<evidence type="ECO:0000313" key="2">
    <source>
        <dbReference type="Proteomes" id="UP000253104"/>
    </source>
</evidence>
<dbReference type="Proteomes" id="UP000253104">
    <property type="component" value="Chromosome mHSR5_B"/>
</dbReference>
<protein>
    <submittedName>
        <fullName evidence="1">Uncharacterized protein</fullName>
    </submittedName>
</protein>
<sequence>MHVSLQQTLTPSAPMRQSLTPHFRAWMDAMIALVRTWTEFDGVRCAGWAA</sequence>
<evidence type="ECO:0000313" key="1">
    <source>
        <dbReference type="EMBL" id="AXF23524.1"/>
    </source>
</evidence>
<accession>A0A2Z5N3K5</accession>
<proteinExistence type="predicted"/>
<reference evidence="1 2" key="1">
    <citation type="journal article" date="2018" name="ISME J.">
        <title>Involvement of Burkholderiaceae and sulfurous volatiles in disease-suppressive soils.</title>
        <authorList>
            <person name="Carrion V.J."/>
            <person name="Cordovez V."/>
            <person name="Tyc O."/>
            <person name="Etalo D.W."/>
            <person name="de Bruijn I."/>
            <person name="de Jager V.C."/>
            <person name="Medema M.H."/>
            <person name="Eberl L."/>
            <person name="Raaijmakers J.M."/>
        </authorList>
    </citation>
    <scope>NUCLEOTIDE SEQUENCE [LARGE SCALE GENOMIC DNA]</scope>
    <source>
        <strain evidence="2">mHSR5</strain>
    </source>
</reference>
<organism evidence="1 2">
    <name type="scientific">Burkholderia pyrrocinia</name>
    <name type="common">Pseudomonas pyrrocinia</name>
    <dbReference type="NCBI Taxonomy" id="60550"/>
    <lineage>
        <taxon>Bacteria</taxon>
        <taxon>Pseudomonadati</taxon>
        <taxon>Pseudomonadota</taxon>
        <taxon>Betaproteobacteria</taxon>
        <taxon>Burkholderiales</taxon>
        <taxon>Burkholderiaceae</taxon>
        <taxon>Burkholderia</taxon>
        <taxon>Burkholderia cepacia complex</taxon>
    </lineage>
</organism>
<gene>
    <name evidence="1" type="ORF">CUJ89_24240</name>
</gene>